<dbReference type="GO" id="GO:0006298">
    <property type="term" value="P:mismatch repair"/>
    <property type="evidence" value="ECO:0007669"/>
    <property type="project" value="UniProtKB-UniRule"/>
</dbReference>
<dbReference type="Pfam" id="PF00488">
    <property type="entry name" value="MutS_V"/>
    <property type="match status" value="1"/>
</dbReference>
<dbReference type="SUPFAM" id="SSF52540">
    <property type="entry name" value="P-loop containing nucleoside triphosphate hydrolases"/>
    <property type="match status" value="1"/>
</dbReference>
<evidence type="ECO:0000256" key="4">
    <source>
        <dbReference type="ARBA" id="ARBA00022763"/>
    </source>
</evidence>
<dbReference type="Gene3D" id="1.10.1420.10">
    <property type="match status" value="2"/>
</dbReference>
<dbReference type="FunFam" id="3.40.50.300:FF:000870">
    <property type="entry name" value="MutS protein homolog 4"/>
    <property type="match status" value="1"/>
</dbReference>
<organism evidence="13 14">
    <name type="scientific">Desulfovibrio subterraneus</name>
    <dbReference type="NCBI Taxonomy" id="2718620"/>
    <lineage>
        <taxon>Bacteria</taxon>
        <taxon>Pseudomonadati</taxon>
        <taxon>Thermodesulfobacteriota</taxon>
        <taxon>Desulfovibrionia</taxon>
        <taxon>Desulfovibrionales</taxon>
        <taxon>Desulfovibrionaceae</taxon>
        <taxon>Desulfovibrio</taxon>
    </lineage>
</organism>
<proteinExistence type="inferred from homology"/>
<dbReference type="PANTHER" id="PTHR11361">
    <property type="entry name" value="DNA MISMATCH REPAIR PROTEIN MUTS FAMILY MEMBER"/>
    <property type="match status" value="1"/>
</dbReference>
<dbReference type="SMART" id="SM00533">
    <property type="entry name" value="MUTSd"/>
    <property type="match status" value="1"/>
</dbReference>
<evidence type="ECO:0000256" key="1">
    <source>
        <dbReference type="ARBA" id="ARBA00006271"/>
    </source>
</evidence>
<dbReference type="Gene3D" id="3.40.50.300">
    <property type="entry name" value="P-loop containing nucleotide triphosphate hydrolases"/>
    <property type="match status" value="1"/>
</dbReference>
<keyword evidence="5 9" id="KW-0067">ATP-binding</keyword>
<dbReference type="InterPro" id="IPR036678">
    <property type="entry name" value="MutS_con_dom_sf"/>
</dbReference>
<evidence type="ECO:0000256" key="6">
    <source>
        <dbReference type="ARBA" id="ARBA00023125"/>
    </source>
</evidence>
<comment type="function">
    <text evidence="8 9">This protein is involved in the repair of mismatches in DNA. It is possible that it carries out the mismatch recognition step. This protein has a weak ATPase activity.</text>
</comment>
<dbReference type="GO" id="GO:0005524">
    <property type="term" value="F:ATP binding"/>
    <property type="evidence" value="ECO:0007669"/>
    <property type="project" value="UniProtKB-UniRule"/>
</dbReference>
<dbReference type="Pfam" id="PF05192">
    <property type="entry name" value="MutS_III"/>
    <property type="match status" value="1"/>
</dbReference>
<dbReference type="HAMAP" id="MF_00096">
    <property type="entry name" value="MutS"/>
    <property type="match status" value="1"/>
</dbReference>
<feature type="region of interest" description="Disordered" evidence="11">
    <location>
        <begin position="834"/>
        <end position="867"/>
    </location>
</feature>
<evidence type="ECO:0000313" key="13">
    <source>
        <dbReference type="EMBL" id="GFM33899.1"/>
    </source>
</evidence>
<feature type="binding site" evidence="9">
    <location>
        <begin position="647"/>
        <end position="654"/>
    </location>
    <ligand>
        <name>ATP</name>
        <dbReference type="ChEBI" id="CHEBI:30616"/>
    </ligand>
</feature>
<evidence type="ECO:0000256" key="2">
    <source>
        <dbReference type="ARBA" id="ARBA00021982"/>
    </source>
</evidence>
<dbReference type="SUPFAM" id="SSF48334">
    <property type="entry name" value="DNA repair protein MutS, domain III"/>
    <property type="match status" value="1"/>
</dbReference>
<dbReference type="SUPFAM" id="SSF53150">
    <property type="entry name" value="DNA repair protein MutS, domain II"/>
    <property type="match status" value="1"/>
</dbReference>
<gene>
    <name evidence="9 13" type="primary">mutS</name>
    <name evidence="13" type="ORF">DSM101010T_22640</name>
</gene>
<dbReference type="Pfam" id="PF05188">
    <property type="entry name" value="MutS_II"/>
    <property type="match status" value="1"/>
</dbReference>
<dbReference type="InterPro" id="IPR005748">
    <property type="entry name" value="DNA_mismatch_repair_MutS"/>
</dbReference>
<feature type="domain" description="DNA mismatch repair proteins mutS family" evidence="12">
    <location>
        <begin position="721"/>
        <end position="737"/>
    </location>
</feature>
<dbReference type="Pfam" id="PF05190">
    <property type="entry name" value="MutS_IV"/>
    <property type="match status" value="1"/>
</dbReference>
<dbReference type="Gene3D" id="3.40.1170.10">
    <property type="entry name" value="DNA repair protein MutS, domain I"/>
    <property type="match status" value="1"/>
</dbReference>
<dbReference type="FunFam" id="3.40.1170.10:FF:000001">
    <property type="entry name" value="DNA mismatch repair protein MutS"/>
    <property type="match status" value="1"/>
</dbReference>
<dbReference type="Gene3D" id="3.30.420.110">
    <property type="entry name" value="MutS, connector domain"/>
    <property type="match status" value="1"/>
</dbReference>
<dbReference type="Proteomes" id="UP000503840">
    <property type="component" value="Unassembled WGS sequence"/>
</dbReference>
<keyword evidence="6 9" id="KW-0238">DNA-binding</keyword>
<dbReference type="InterPro" id="IPR027417">
    <property type="entry name" value="P-loop_NTPase"/>
</dbReference>
<dbReference type="NCBIfam" id="TIGR01070">
    <property type="entry name" value="mutS1"/>
    <property type="match status" value="1"/>
</dbReference>
<dbReference type="SUPFAM" id="SSF55271">
    <property type="entry name" value="DNA repair protein MutS, domain I"/>
    <property type="match status" value="1"/>
</dbReference>
<dbReference type="PANTHER" id="PTHR11361:SF34">
    <property type="entry name" value="DNA MISMATCH REPAIR PROTEIN MSH1, MITOCHONDRIAL"/>
    <property type="match status" value="1"/>
</dbReference>
<dbReference type="PROSITE" id="PS00486">
    <property type="entry name" value="DNA_MISMATCH_REPAIR_2"/>
    <property type="match status" value="1"/>
</dbReference>
<dbReference type="NCBIfam" id="NF003810">
    <property type="entry name" value="PRK05399.1"/>
    <property type="match status" value="1"/>
</dbReference>
<dbReference type="InterPro" id="IPR000432">
    <property type="entry name" value="DNA_mismatch_repair_MutS_C"/>
</dbReference>
<evidence type="ECO:0000256" key="11">
    <source>
        <dbReference type="SAM" id="MobiDB-lite"/>
    </source>
</evidence>
<dbReference type="InterPro" id="IPR045076">
    <property type="entry name" value="MutS"/>
</dbReference>
<comment type="similarity">
    <text evidence="1 9 10">Belongs to the DNA mismatch repair MutS family.</text>
</comment>
<evidence type="ECO:0000256" key="8">
    <source>
        <dbReference type="ARBA" id="ARBA00024647"/>
    </source>
</evidence>
<name>A0A7J0BJU0_9BACT</name>
<evidence type="ECO:0000256" key="7">
    <source>
        <dbReference type="ARBA" id="ARBA00023204"/>
    </source>
</evidence>
<dbReference type="InterPro" id="IPR007860">
    <property type="entry name" value="DNA_mmatch_repair_MutS_con_dom"/>
</dbReference>
<keyword evidence="14" id="KW-1185">Reference proteome</keyword>
<dbReference type="InterPro" id="IPR007696">
    <property type="entry name" value="DNA_mismatch_repair_MutS_core"/>
</dbReference>
<dbReference type="InterPro" id="IPR036187">
    <property type="entry name" value="DNA_mismatch_repair_MutS_sf"/>
</dbReference>
<keyword evidence="3 9" id="KW-0547">Nucleotide-binding</keyword>
<dbReference type="GO" id="GO:0003684">
    <property type="term" value="F:damaged DNA binding"/>
    <property type="evidence" value="ECO:0007669"/>
    <property type="project" value="UniProtKB-UniRule"/>
</dbReference>
<dbReference type="PIRSF" id="PIRSF037677">
    <property type="entry name" value="DNA_mis_repair_Msh6"/>
    <property type="match status" value="1"/>
</dbReference>
<dbReference type="GO" id="GO:0140664">
    <property type="term" value="F:ATP-dependent DNA damage sensor activity"/>
    <property type="evidence" value="ECO:0007669"/>
    <property type="project" value="InterPro"/>
</dbReference>
<evidence type="ECO:0000256" key="9">
    <source>
        <dbReference type="HAMAP-Rule" id="MF_00096"/>
    </source>
</evidence>
<dbReference type="Pfam" id="PF01624">
    <property type="entry name" value="MutS_I"/>
    <property type="match status" value="1"/>
</dbReference>
<evidence type="ECO:0000256" key="3">
    <source>
        <dbReference type="ARBA" id="ARBA00022741"/>
    </source>
</evidence>
<dbReference type="InterPro" id="IPR007861">
    <property type="entry name" value="DNA_mismatch_repair_MutS_clamp"/>
</dbReference>
<keyword evidence="7 9" id="KW-0234">DNA repair</keyword>
<comment type="caution">
    <text evidence="13">The sequence shown here is derived from an EMBL/GenBank/DDBJ whole genome shotgun (WGS) entry which is preliminary data.</text>
</comment>
<dbReference type="GO" id="GO:0030983">
    <property type="term" value="F:mismatched DNA binding"/>
    <property type="evidence" value="ECO:0007669"/>
    <property type="project" value="InterPro"/>
</dbReference>
<accession>A0A7J0BJU0</accession>
<dbReference type="InterPro" id="IPR017261">
    <property type="entry name" value="DNA_mismatch_repair_MutS/MSH"/>
</dbReference>
<evidence type="ECO:0000313" key="14">
    <source>
        <dbReference type="Proteomes" id="UP000503840"/>
    </source>
</evidence>
<sequence length="913" mass="103153">MTLESNNTMSDAAIPKLTPMFEQYFQIKEDYKDCLLFYRMGDFYELFFEDAEIAARDLQIALTSRSSPNADYRIPMCGVPYHAAETYLPQLLEKGHKVAICEQIEDPKEAKGLVKRAVKRVLTPGTVVEDANLAAKGHNFLAALFWDEAAASGGLAWMDYSTGDWSGLSVTKINELWQWAQKMGPRELLVPDTVAVPESFALVNTHINRMPSRPAFDYASSRDRVMQVHNITDLAVVGLEKHKELTRACGALLTYLGQTQKQELTHLGQFKLLNLSKHLILDEITERNLEIFRRLDGRKGLGTLWHVLDQTQTPMGGRLLEERLRHPWRELGPISETLDAVAHFASRDSLRNEFRTALRDVYDIERLSTRIQLNRATPKDYIALRNSLDSLPRIRTILEQPDTTGGYTTADEDQGLSLPGFLARLLANWDDMFDYSDMLDRALVDNPPHLLTEGGLFKSGYKPELDELIELTEHGEAKLEELLAEEQQSSSLPKLKMKYNRVFGYFFELSNAVRESVPEHFIRRQTLANAERFTTPRLKELEEKLLEASDTRKTLEYKLFQELRDLVAQARPRLLFMADMLAWLDYWQGLAETARKWNWTRPELHSGQDITIVEGRHPVVEAVQGSSNFIPNDLRIDDKRRVLLITGPNMAGKSTVLRQAAIICILAQIGSFVPAREARIGLTDRIFSRVGASDNLAQGQSTFMVEMMETARILRQASKRSLVILDEIGRGTSTFDGLSLAWSVVEELARRSDGIRTLFATHYHELTALEGTIPGVHNMNIAIKEWNGDIVFLRRLVPGPSDRSYGIEVAKLAGVPAGVVRRAKEILGDLERKAKASGQHFEPPRPAQSLLPGVPAPEPPRQKEKPVVEAPVHPLLTALRDIDTDNMTPMDALKRLTEWKMLWGSTASEDNDD</sequence>
<dbReference type="SMART" id="SM00534">
    <property type="entry name" value="MUTSac"/>
    <property type="match status" value="1"/>
</dbReference>
<dbReference type="CDD" id="cd03284">
    <property type="entry name" value="ABC_MutS1"/>
    <property type="match status" value="1"/>
</dbReference>
<dbReference type="InterPro" id="IPR007695">
    <property type="entry name" value="DNA_mismatch_repair_MutS-lik_N"/>
</dbReference>
<dbReference type="AlphaFoldDB" id="A0A7J0BJU0"/>
<protein>
    <recommendedName>
        <fullName evidence="2 9">DNA mismatch repair protein MutS</fullName>
    </recommendedName>
</protein>
<reference evidence="13 14" key="1">
    <citation type="submission" date="2020-05" db="EMBL/GenBank/DDBJ databases">
        <title>Draft genome sequence of Desulfovibrio sp. strain HN2T.</title>
        <authorList>
            <person name="Ueno A."/>
            <person name="Tamazawa S."/>
            <person name="Tamamura S."/>
            <person name="Murakami T."/>
            <person name="Kiyama T."/>
            <person name="Inomata H."/>
            <person name="Amano Y."/>
            <person name="Miyakawa K."/>
            <person name="Tamaki H."/>
            <person name="Naganuma T."/>
            <person name="Kaneko K."/>
        </authorList>
    </citation>
    <scope>NUCLEOTIDE SEQUENCE [LARGE SCALE GENOMIC DNA]</scope>
    <source>
        <strain evidence="13 14">HN2</strain>
    </source>
</reference>
<evidence type="ECO:0000259" key="12">
    <source>
        <dbReference type="PROSITE" id="PS00486"/>
    </source>
</evidence>
<dbReference type="EMBL" id="BLVO01000013">
    <property type="protein sequence ID" value="GFM33899.1"/>
    <property type="molecule type" value="Genomic_DNA"/>
</dbReference>
<dbReference type="InterPro" id="IPR016151">
    <property type="entry name" value="DNA_mismatch_repair_MutS_N"/>
</dbReference>
<evidence type="ECO:0000256" key="10">
    <source>
        <dbReference type="RuleBase" id="RU003756"/>
    </source>
</evidence>
<evidence type="ECO:0000256" key="5">
    <source>
        <dbReference type="ARBA" id="ARBA00022840"/>
    </source>
</evidence>
<keyword evidence="4 9" id="KW-0227">DNA damage</keyword>